<keyword evidence="4 9" id="KW-0812">Transmembrane</keyword>
<keyword evidence="2" id="KW-0813">Transport</keyword>
<feature type="transmembrane region" description="Helical" evidence="9">
    <location>
        <begin position="117"/>
        <end position="137"/>
    </location>
</feature>
<organism evidence="10 11">
    <name type="scientific">Talaromyces amestolkiae</name>
    <dbReference type="NCBI Taxonomy" id="1196081"/>
    <lineage>
        <taxon>Eukaryota</taxon>
        <taxon>Fungi</taxon>
        <taxon>Dikarya</taxon>
        <taxon>Ascomycota</taxon>
        <taxon>Pezizomycotina</taxon>
        <taxon>Eurotiomycetes</taxon>
        <taxon>Eurotiomycetidae</taxon>
        <taxon>Eurotiales</taxon>
        <taxon>Trichocomaceae</taxon>
        <taxon>Talaromyces</taxon>
        <taxon>Talaromyces sect. Talaromyces</taxon>
    </lineage>
</organism>
<feature type="compositionally biased region" description="Low complexity" evidence="8">
    <location>
        <begin position="8"/>
        <end position="29"/>
    </location>
</feature>
<dbReference type="Pfam" id="PF25539">
    <property type="entry name" value="Bestrophin_2"/>
    <property type="match status" value="1"/>
</dbReference>
<evidence type="ECO:0000313" key="10">
    <source>
        <dbReference type="EMBL" id="RAO73664.1"/>
    </source>
</evidence>
<dbReference type="Proteomes" id="UP000249363">
    <property type="component" value="Unassembled WGS sequence"/>
</dbReference>
<reference evidence="10 11" key="1">
    <citation type="journal article" date="2017" name="Biotechnol. Biofuels">
        <title>Differential beta-glucosidase expression as a function of carbon source availability in Talaromyces amestolkiae: a genomic and proteomic approach.</title>
        <authorList>
            <person name="de Eugenio L.I."/>
            <person name="Mendez-Liter J.A."/>
            <person name="Nieto-Dominguez M."/>
            <person name="Alonso L."/>
            <person name="Gil-Munoz J."/>
            <person name="Barriuso J."/>
            <person name="Prieto A."/>
            <person name="Martinez M.J."/>
        </authorList>
    </citation>
    <scope>NUCLEOTIDE SEQUENCE [LARGE SCALE GENOMIC DNA]</scope>
    <source>
        <strain evidence="10 11">CIB</strain>
    </source>
</reference>
<evidence type="ECO:0000313" key="11">
    <source>
        <dbReference type="Proteomes" id="UP000249363"/>
    </source>
</evidence>
<protein>
    <submittedName>
        <fullName evidence="10">Uncharacterized protein</fullName>
    </submittedName>
</protein>
<evidence type="ECO:0000256" key="3">
    <source>
        <dbReference type="ARBA" id="ARBA00022475"/>
    </source>
</evidence>
<sequence length="499" mass="55242">MDGGAVVSGGEASAASAAAGAHAAGEGAAPVHSSHHHAEDHANTQQTFVYHREQDSPQPKSRPISLSDLQEARKRYLEPITHSASDLEHYFTGPRDISRHTKWPLFLRMDGSILPRLILPLIFMAGWSTAITCIHIIVHPLTVSNILLTVLGFVVGLALSFRSTTAYERYADGRKYWASVIQTSRNMARTIWVHVKERPGEEGKEDVLGKVTAMNLLLAFSVALKHNLRFEPAIAYQDLVGLVGHLETFAKEAHDPELLTPPRHSLWKHAGMYLGVTFAESNPRKLIKRAKKPLGHLPLEILNHLSAYIEHCEKGELLKSALHQGQLINSVAALNEALTGSERVRDTPLPEAYSIAISQISWIYILVLPFQLVSLMNWIAIPGSIVAAYIILSFVAIGRELENPFGDDVNDLPLDSYCRQIASEIDIITATPAPKMMDFMKSSDNFVFYPLSLEGFDKWQERSMSEIRAALRTKVIAQKKALDDEAGIVTFAPNLKSDD</sequence>
<keyword evidence="11" id="KW-1185">Reference proteome</keyword>
<evidence type="ECO:0000256" key="2">
    <source>
        <dbReference type="ARBA" id="ARBA00022448"/>
    </source>
</evidence>
<keyword evidence="3" id="KW-1003">Cell membrane</keyword>
<feature type="transmembrane region" description="Helical" evidence="9">
    <location>
        <begin position="143"/>
        <end position="161"/>
    </location>
</feature>
<name>A0A364LCX0_TALAM</name>
<keyword evidence="5 9" id="KW-1133">Transmembrane helix</keyword>
<accession>A0A364LCX0</accession>
<gene>
    <name evidence="10" type="ORF">BHQ10_009676</name>
</gene>
<evidence type="ECO:0000256" key="6">
    <source>
        <dbReference type="ARBA" id="ARBA00023065"/>
    </source>
</evidence>
<dbReference type="RefSeq" id="XP_040738178.1">
    <property type="nucleotide sequence ID" value="XM_040882617.1"/>
</dbReference>
<dbReference type="OrthoDB" id="1368at2759"/>
<dbReference type="STRING" id="1196081.A0A364LCX0"/>
<dbReference type="InterPro" id="IPR044669">
    <property type="entry name" value="YneE/VCCN1/2-like"/>
</dbReference>
<dbReference type="GeneID" id="63798890"/>
<dbReference type="GO" id="GO:0005886">
    <property type="term" value="C:plasma membrane"/>
    <property type="evidence" value="ECO:0007669"/>
    <property type="project" value="UniProtKB-SubCell"/>
</dbReference>
<feature type="transmembrane region" description="Helical" evidence="9">
    <location>
        <begin position="378"/>
        <end position="397"/>
    </location>
</feature>
<proteinExistence type="predicted"/>
<evidence type="ECO:0000256" key="7">
    <source>
        <dbReference type="ARBA" id="ARBA00023136"/>
    </source>
</evidence>
<evidence type="ECO:0000256" key="8">
    <source>
        <dbReference type="SAM" id="MobiDB-lite"/>
    </source>
</evidence>
<feature type="transmembrane region" description="Helical" evidence="9">
    <location>
        <begin position="352"/>
        <end position="372"/>
    </location>
</feature>
<feature type="region of interest" description="Disordered" evidence="8">
    <location>
        <begin position="1"/>
        <end position="41"/>
    </location>
</feature>
<evidence type="ECO:0000256" key="5">
    <source>
        <dbReference type="ARBA" id="ARBA00022989"/>
    </source>
</evidence>
<dbReference type="PANTHER" id="PTHR33281:SF19">
    <property type="entry name" value="VOLTAGE-DEPENDENT ANION CHANNEL-FORMING PROTEIN YNEE"/>
    <property type="match status" value="1"/>
</dbReference>
<dbReference type="AlphaFoldDB" id="A0A364LCX0"/>
<dbReference type="GO" id="GO:0005254">
    <property type="term" value="F:chloride channel activity"/>
    <property type="evidence" value="ECO:0007669"/>
    <property type="project" value="InterPro"/>
</dbReference>
<evidence type="ECO:0000256" key="4">
    <source>
        <dbReference type="ARBA" id="ARBA00022692"/>
    </source>
</evidence>
<evidence type="ECO:0000256" key="9">
    <source>
        <dbReference type="SAM" id="Phobius"/>
    </source>
</evidence>
<dbReference type="EMBL" id="MIKG01000026">
    <property type="protein sequence ID" value="RAO73664.1"/>
    <property type="molecule type" value="Genomic_DNA"/>
</dbReference>
<keyword evidence="7 9" id="KW-0472">Membrane</keyword>
<keyword evidence="6" id="KW-0406">Ion transport</keyword>
<comment type="subcellular location">
    <subcellularLocation>
        <location evidence="1">Cell membrane</location>
        <topology evidence="1">Multi-pass membrane protein</topology>
    </subcellularLocation>
</comment>
<evidence type="ECO:0000256" key="1">
    <source>
        <dbReference type="ARBA" id="ARBA00004651"/>
    </source>
</evidence>
<dbReference type="PANTHER" id="PTHR33281">
    <property type="entry name" value="UPF0187 PROTEIN YNEE"/>
    <property type="match status" value="1"/>
</dbReference>
<comment type="caution">
    <text evidence="10">The sequence shown here is derived from an EMBL/GenBank/DDBJ whole genome shotgun (WGS) entry which is preliminary data.</text>
</comment>